<dbReference type="Proteomes" id="UP000294567">
    <property type="component" value="Unassembled WGS sequence"/>
</dbReference>
<dbReference type="InterPro" id="IPR051454">
    <property type="entry name" value="RNA/ubiquinone_mod_enzymes"/>
</dbReference>
<dbReference type="InterPro" id="IPR020988">
    <property type="entry name" value="Pept_U32_collagenase"/>
</dbReference>
<comment type="caution">
    <text evidence="2">The sequence shown here is derived from an EMBL/GenBank/DDBJ whole genome shotgun (WGS) entry which is preliminary data.</text>
</comment>
<evidence type="ECO:0000313" key="3">
    <source>
        <dbReference type="Proteomes" id="UP000294567"/>
    </source>
</evidence>
<dbReference type="Pfam" id="PF01136">
    <property type="entry name" value="Peptidase_U32"/>
    <property type="match status" value="2"/>
</dbReference>
<evidence type="ECO:0000313" key="2">
    <source>
        <dbReference type="EMBL" id="TCS90904.1"/>
    </source>
</evidence>
<evidence type="ECO:0000259" key="1">
    <source>
        <dbReference type="Pfam" id="PF12392"/>
    </source>
</evidence>
<name>A0A4R3KZH1_9FIRM</name>
<protein>
    <submittedName>
        <fullName evidence="2">Putative protease</fullName>
    </submittedName>
</protein>
<gene>
    <name evidence="2" type="ORF">EDD65_103221</name>
</gene>
<dbReference type="Pfam" id="PF12392">
    <property type="entry name" value="DUF3656"/>
    <property type="match status" value="1"/>
</dbReference>
<keyword evidence="3" id="KW-1185">Reference proteome</keyword>
<reference evidence="2 3" key="1">
    <citation type="submission" date="2019-03" db="EMBL/GenBank/DDBJ databases">
        <title>Genomic Encyclopedia of Type Strains, Phase IV (KMG-IV): sequencing the most valuable type-strain genomes for metagenomic binning, comparative biology and taxonomic classification.</title>
        <authorList>
            <person name="Goeker M."/>
        </authorList>
    </citation>
    <scope>NUCLEOTIDE SEQUENCE [LARGE SCALE GENOMIC DNA]</scope>
    <source>
        <strain evidence="2 3">DSM 26752</strain>
    </source>
</reference>
<dbReference type="PANTHER" id="PTHR30217:SF10">
    <property type="entry name" value="23S RRNA 5-HYDROXYCYTIDINE C2501 SYNTHASE"/>
    <property type="match status" value="1"/>
</dbReference>
<proteinExistence type="predicted"/>
<dbReference type="PANTHER" id="PTHR30217">
    <property type="entry name" value="PEPTIDASE U32 FAMILY"/>
    <property type="match status" value="1"/>
</dbReference>
<dbReference type="GO" id="GO:0008233">
    <property type="term" value="F:peptidase activity"/>
    <property type="evidence" value="ECO:0007669"/>
    <property type="project" value="UniProtKB-KW"/>
</dbReference>
<sequence length="807" mass="93324">MINDNIELLAPVGNMESLYAAIQNGASAVYLGGKMFNARQHADNFSNEELKNAVEYAHIRDVKIYVTVNILLDDKEMKKALDYIKYLYEIDVDGLIVQDLGFSYLIRKIFPDFDLHGSTQMTINNLPGVTFLEELGFSRVVLAREIPINEVQYIHFNSNIKLEGFIHGALCICYSGQCLMSSMLGGRSGNRGRCAQPCRMPYSFINYESGQEVFKTWDKKYVLSLRDLNTLDYINEIIDRGITSLKIEGRMKRPEYVAIVVEKYRKVLEKGKESINQQDKNEVAQIFNRGFTKGYMLGAFGREAASYDRPDNRGLLVGKVVKIDKNDIYVKFFQDVEKGDGIEFETCSGDRIGIVLDFKGEEGKITKIKNIPSVLLNSEVYRTSSESLLKRARESYEQENIKYPINMKVFIYIGRPAVLYLTSENINIEVKSDSLVEKAKKVSLTKERIVDQLSKLNDTVYYPVDIQIELDEDAFMSISDINKLRRDAIDQLNHIRKNKNNRKPISNEKYELLINKYLNLTNRVVKSKNKVSVSVKSKKQFDQLNLNKLDRIYIGFEDSLKDILHRIKEKNIETYLMTDRILYRTGLETLREKIMDIGDLLDGISVSNIGTFKFIRDNFDMNIHGEIGLNIFNSYTVKLLNSFGIKGVTLSPELNMKQIQNIKKIDGIIYESTVYGYIPLMITKHCPMALVKNCKDDRECNTCPYKSGFGLRDRKGIDFYMERDRGYTTIYNSVPLMVLEHIHQVFDCGIDMIRLDFTFEDENIREIQEIYYDYANNIIDYDMVEKYIKNYRSKKHITKGHYFRGVI</sequence>
<dbReference type="EMBL" id="SMAE01000003">
    <property type="protein sequence ID" value="TCS90904.1"/>
    <property type="molecule type" value="Genomic_DNA"/>
</dbReference>
<dbReference type="GO" id="GO:0006508">
    <property type="term" value="P:proteolysis"/>
    <property type="evidence" value="ECO:0007669"/>
    <property type="project" value="UniProtKB-KW"/>
</dbReference>
<dbReference type="RefSeq" id="WP_202690608.1">
    <property type="nucleotide sequence ID" value="NZ_CP068564.1"/>
</dbReference>
<feature type="domain" description="Peptidase U32 collagenase" evidence="1">
    <location>
        <begin position="380"/>
        <end position="496"/>
    </location>
</feature>
<keyword evidence="2" id="KW-0378">Hydrolase</keyword>
<keyword evidence="2" id="KW-0645">Protease</keyword>
<dbReference type="AlphaFoldDB" id="A0A4R3KZH1"/>
<organism evidence="2 3">
    <name type="scientific">Keratinibaculum paraultunense</name>
    <dbReference type="NCBI Taxonomy" id="1278232"/>
    <lineage>
        <taxon>Bacteria</taxon>
        <taxon>Bacillati</taxon>
        <taxon>Bacillota</taxon>
        <taxon>Tissierellia</taxon>
        <taxon>Tissierellales</taxon>
        <taxon>Tepidimicrobiaceae</taxon>
        <taxon>Keratinibaculum</taxon>
    </lineage>
</organism>
<dbReference type="PROSITE" id="PS01276">
    <property type="entry name" value="PEPTIDASE_U32"/>
    <property type="match status" value="1"/>
</dbReference>
<accession>A0A4R3KZH1</accession>
<dbReference type="InterPro" id="IPR001539">
    <property type="entry name" value="Peptidase_U32"/>
</dbReference>